<reference evidence="4 5" key="1">
    <citation type="submission" date="2018-10" db="EMBL/GenBank/DDBJ databases">
        <authorList>
            <consortium name="Pathogen Informatics"/>
        </authorList>
    </citation>
    <scope>NUCLEOTIDE SEQUENCE [LARGE SCALE GENOMIC DNA]</scope>
</reference>
<dbReference type="Gene3D" id="2.130.10.10">
    <property type="entry name" value="YVTN repeat-like/Quinoprotein amine dehydrogenase"/>
    <property type="match status" value="1"/>
</dbReference>
<proteinExistence type="predicted"/>
<dbReference type="PANTHER" id="PTHR19920">
    <property type="entry name" value="WD40 PROTEIN CIAO1"/>
    <property type="match status" value="1"/>
</dbReference>
<dbReference type="GO" id="GO:0097361">
    <property type="term" value="C:cytosolic [4Fe-4S] assembly targeting complex"/>
    <property type="evidence" value="ECO:0007669"/>
    <property type="project" value="TreeGrafter"/>
</dbReference>
<keyword evidence="2" id="KW-0677">Repeat</keyword>
<dbReference type="PROSITE" id="PS50082">
    <property type="entry name" value="WD_REPEATS_2"/>
    <property type="match status" value="3"/>
</dbReference>
<dbReference type="Proteomes" id="UP000267029">
    <property type="component" value="Unassembled WGS sequence"/>
</dbReference>
<dbReference type="PROSITE" id="PS50294">
    <property type="entry name" value="WD_REPEATS_REGION"/>
    <property type="match status" value="3"/>
</dbReference>
<evidence type="ECO:0000313" key="4">
    <source>
        <dbReference type="EMBL" id="VDD81721.1"/>
    </source>
</evidence>
<keyword evidence="1 3" id="KW-0853">WD repeat</keyword>
<dbReference type="InterPro" id="IPR036322">
    <property type="entry name" value="WD40_repeat_dom_sf"/>
</dbReference>
<dbReference type="PANTHER" id="PTHR19920:SF0">
    <property type="entry name" value="CYTOSOLIC IRON-SULFUR PROTEIN ASSEMBLY PROTEIN CIAO1-RELATED"/>
    <property type="match status" value="1"/>
</dbReference>
<dbReference type="OrthoDB" id="284782at2759"/>
<evidence type="ECO:0000313" key="5">
    <source>
        <dbReference type="Proteomes" id="UP000267029"/>
    </source>
</evidence>
<dbReference type="SUPFAM" id="SSF50978">
    <property type="entry name" value="WD40 repeat-like"/>
    <property type="match status" value="1"/>
</dbReference>
<dbReference type="InterPro" id="IPR019775">
    <property type="entry name" value="WD40_repeat_CS"/>
</dbReference>
<organism evidence="4 5">
    <name type="scientific">Mesocestoides corti</name>
    <name type="common">Flatworm</name>
    <dbReference type="NCBI Taxonomy" id="53468"/>
    <lineage>
        <taxon>Eukaryota</taxon>
        <taxon>Metazoa</taxon>
        <taxon>Spiralia</taxon>
        <taxon>Lophotrochozoa</taxon>
        <taxon>Platyhelminthes</taxon>
        <taxon>Cestoda</taxon>
        <taxon>Eucestoda</taxon>
        <taxon>Cyclophyllidea</taxon>
        <taxon>Mesocestoididae</taxon>
        <taxon>Mesocestoides</taxon>
    </lineage>
</organism>
<evidence type="ECO:0000256" key="3">
    <source>
        <dbReference type="PROSITE-ProRule" id="PRU00221"/>
    </source>
</evidence>
<dbReference type="InterPro" id="IPR015943">
    <property type="entry name" value="WD40/YVTN_repeat-like_dom_sf"/>
</dbReference>
<dbReference type="GO" id="GO:0016226">
    <property type="term" value="P:iron-sulfur cluster assembly"/>
    <property type="evidence" value="ECO:0007669"/>
    <property type="project" value="TreeGrafter"/>
</dbReference>
<name>A0A3P6GPR4_MESCO</name>
<accession>A0A3P6GPR4</accession>
<feature type="repeat" description="WD" evidence="3">
    <location>
        <begin position="172"/>
        <end position="203"/>
    </location>
</feature>
<dbReference type="InterPro" id="IPR001680">
    <property type="entry name" value="WD40_rpt"/>
</dbReference>
<dbReference type="Pfam" id="PF00400">
    <property type="entry name" value="WD40"/>
    <property type="match status" value="5"/>
</dbReference>
<dbReference type="EMBL" id="UXSR01005400">
    <property type="protein sequence ID" value="VDD81721.1"/>
    <property type="molecule type" value="Genomic_DNA"/>
</dbReference>
<protein>
    <submittedName>
        <fullName evidence="4">Uncharacterized protein</fullName>
    </submittedName>
</protein>
<sequence>MASCGEDKSVCLWVLEGSTWKFACSSTESHTRTVRHVSWSPSDNYLATASFDSAVVIWRIVTSEGAVDLQSIAILEGHANEVKCVAWAVSGHLLATCGRDKSVWIWEFDDEEDFQCVSVLQPHNADVKSVFWHPIKEVQQAMTTQSICIKRSWMIGQFHPKDVFSILLLLYLAGHDSTVWKAEFSPTGELLASVSEDKSVKLWHELPNNDSLHWVCFKTLADCHAAPVSPCGQYLATCGGDNCVFIFRVKLASGNFLDAPSTGNVVVWQNLPKAHDSDVNSVTWFPKVCNKSETSHKAAYLLATAGDDRLVNLWTVPLDPDCIDCFVHSQTTVDEFDVD</sequence>
<evidence type="ECO:0000256" key="1">
    <source>
        <dbReference type="ARBA" id="ARBA00022574"/>
    </source>
</evidence>
<dbReference type="PROSITE" id="PS00678">
    <property type="entry name" value="WD_REPEATS_1"/>
    <property type="match status" value="1"/>
</dbReference>
<evidence type="ECO:0000256" key="2">
    <source>
        <dbReference type="ARBA" id="ARBA00022737"/>
    </source>
</evidence>
<feature type="repeat" description="WD" evidence="3">
    <location>
        <begin position="75"/>
        <end position="116"/>
    </location>
</feature>
<dbReference type="AlphaFoldDB" id="A0A3P6GPR4"/>
<feature type="repeat" description="WD" evidence="3">
    <location>
        <begin position="27"/>
        <end position="68"/>
    </location>
</feature>
<dbReference type="STRING" id="53468.A0A3P6GPR4"/>
<dbReference type="SMART" id="SM00320">
    <property type="entry name" value="WD40"/>
    <property type="match status" value="5"/>
</dbReference>
<keyword evidence="5" id="KW-1185">Reference proteome</keyword>
<gene>
    <name evidence="4" type="ORF">MCOS_LOCUS7724</name>
</gene>